<dbReference type="HOGENOM" id="CLU_250450_0_0_5"/>
<feature type="transmembrane region" description="Helical" evidence="2">
    <location>
        <begin position="42"/>
        <end position="66"/>
    </location>
</feature>
<protein>
    <submittedName>
        <fullName evidence="3">Uncharacterized protein</fullName>
    </submittedName>
</protein>
<proteinExistence type="predicted"/>
<reference evidence="3 4" key="1">
    <citation type="journal article" date="2014" name="Genome Announc.">
        <title>Complete Genome Sequence of Ehrlichia muris Strain AS145T, a Model Monocytotropic Ehrlichia Strain.</title>
        <authorList>
            <person name="Thirumalapura N.R."/>
            <person name="Qin X."/>
            <person name="Kuriakose J.A."/>
            <person name="Walker D.H."/>
        </authorList>
    </citation>
    <scope>NUCLEOTIDE SEQUENCE [LARGE SCALE GENOMIC DNA]</scope>
    <source>
        <strain evidence="4">AS154</strain>
    </source>
</reference>
<feature type="coiled-coil region" evidence="1">
    <location>
        <begin position="955"/>
        <end position="982"/>
    </location>
</feature>
<dbReference type="PATRIC" id="fig|1423892.3.peg.500"/>
<evidence type="ECO:0000313" key="4">
    <source>
        <dbReference type="Proteomes" id="UP000018689"/>
    </source>
</evidence>
<accession>V9R8T9</accession>
<keyword evidence="4" id="KW-1185">Reference proteome</keyword>
<name>V9R8T9_9RICK</name>
<dbReference type="Proteomes" id="UP000018689">
    <property type="component" value="Chromosome"/>
</dbReference>
<evidence type="ECO:0000256" key="1">
    <source>
        <dbReference type="SAM" id="Coils"/>
    </source>
</evidence>
<evidence type="ECO:0000313" key="3">
    <source>
        <dbReference type="EMBL" id="AHC39249.1"/>
    </source>
</evidence>
<keyword evidence="2" id="KW-1133">Transmembrane helix</keyword>
<keyword evidence="2" id="KW-0472">Membrane</keyword>
<organism evidence="3 4">
    <name type="scientific">Ehrlichia muris AS145</name>
    <dbReference type="NCBI Taxonomy" id="1423892"/>
    <lineage>
        <taxon>Bacteria</taxon>
        <taxon>Pseudomonadati</taxon>
        <taxon>Pseudomonadota</taxon>
        <taxon>Alphaproteobacteria</taxon>
        <taxon>Rickettsiales</taxon>
        <taxon>Anaplasmataceae</taxon>
        <taxon>Ehrlichia</taxon>
    </lineage>
</organism>
<keyword evidence="2" id="KW-0812">Transmembrane</keyword>
<keyword evidence="1" id="KW-0175">Coiled coil</keyword>
<evidence type="ECO:0000256" key="2">
    <source>
        <dbReference type="SAM" id="Phobius"/>
    </source>
</evidence>
<gene>
    <name evidence="3" type="ORF">EMUR_02440</name>
</gene>
<sequence length="1455" mass="169107">MLNFNKRLPRYYLIISYIAFFMLLMLLVTHLAIMFFEKDNTIGNLVTGFLALFLVTVIIAFGFKYLSDNIQPRIKLSGNLFRKEHEEKVELPQLELNKDFEQSIKRLLELKKSALEDLSTDYTVETQQSQLILEKYDMEIKHLENMQERQIEILQQSNSLTHKFQMQNWQYGKDIKYAQDIFIKHIKHERYSHSCFCSYLDEFKVGPKFNFGELEPTLSSAMIYINCVPSITCIFKSASALLNTIGSLKTDHQAPFVQYCQRVYDFDCKVALNTEISLFDELKSDLHTYVNINYWINNSYLYKEWHSRLIGSIEKAEHCLRYSDKEYLDMVTSCRKSGIESTINELKNSVNVQIPKHEINRIMVSCDPVIQDIVRELDLLETVRIMHIDNMQSSLPEASLSKKVIKLILSKEDLKQLMQEKEELSLENGTQAKINQMMFYIRSQFSEIHDRIVINLPDAAYCEVMEVQAALLGLESPVTVEFRKRLLSTKNAKIQISSLSKQLFNEEEDQISLLQCIRDTVEAAISNIDHSMENLILKTLYDNLIYYDDLLKNMQIVFSEQNRIMKDNNIVCTDLLSAELSDLESVYDILYKRYEFLEQNYNTIKQILLKLVDIRTINSCLSSICKDMKPIHNVFKELLTLEAKYSGIDPLLNKLQELNKAACVIKDGSSYLNLLDIPENEEKDFLAELNRQEDSVKLLALLSAKKIDFYMLNNRLTDQYNGKVQSLKESLAAFKDKRDKILMHPNIVGHLSKEKILDLVDRLEKLKEVLMLLLNQDEQLIFDGYIKEINSVITLINGVPELLYNDNETPAQKLRKLTSCLEFFQESFVTDDQLSKLLYLKTKIQAEEKLRIPILEKLKAVFLESEEITFTLLDLKNNINQIIDQINQQKLFIVKEDANEMKEFIGLLSDLLDGISNKEDISEFLYCMSKFNDSLSKLENHVGFSGDKKDSVECILNHLKNISKLSNELQAKQIEKLKLDNTKSLNLIKKLMNIEQQLSVKEQLSVFDDLCSFVNVVKYLQTELVELRQKTVDVILETVGTKECNKNSLIKLINEKLESLDNNSDLLEITNSFTYEEYQNLNKLIQLQDCISKLREEPNDIKKIIDQLLKLSQDILSPTEIIKLHEDVKDVTTLSNQNETLNCLKRCIYKTRDEKLNQYKNQLNEFVDPIIETINSMLVSLHDKVSGIEVTLCLKMESSLQDLRNMLRQDNQIMISNAEKKFQEIYKDLQNMFLTDDEIPSILFSIESQSESCKEKLALNSYAAHFLSFIKFLSYTIIEGKFNFEKNIIGSLNDKIHRQKILISELRTAVIKELDRNVQVLLRQSVYYPQDLINVRLIKKKLMDNEIICDDLMDVLEDNVREKVECSTNVVLALMCKESISDFRNKIDTYKQEQRSHACRLKLYTVIKKFMDSKSIDAVNVQYLRGIDDDNIQQPSATLFSSEDTFQHGMVVVNI</sequence>
<feature type="transmembrane region" description="Helical" evidence="2">
    <location>
        <begin position="12"/>
        <end position="36"/>
    </location>
</feature>
<dbReference type="KEGG" id="emr:EMUR_02440"/>
<dbReference type="EMBL" id="CP006917">
    <property type="protein sequence ID" value="AHC39249.1"/>
    <property type="molecule type" value="Genomic_DNA"/>
</dbReference>